<feature type="chain" id="PRO_5015687850" evidence="2">
    <location>
        <begin position="21"/>
        <end position="234"/>
    </location>
</feature>
<dbReference type="Gene3D" id="2.40.160.40">
    <property type="entry name" value="monomeric porin ompg"/>
    <property type="match status" value="1"/>
</dbReference>
<dbReference type="Proteomes" id="UP000303847">
    <property type="component" value="Chromosome"/>
</dbReference>
<feature type="signal peptide" evidence="2">
    <location>
        <begin position="1"/>
        <end position="20"/>
    </location>
</feature>
<protein>
    <submittedName>
        <fullName evidence="3">Porin</fullName>
    </submittedName>
</protein>
<dbReference type="GO" id="GO:0009279">
    <property type="term" value="C:cell outer membrane"/>
    <property type="evidence" value="ECO:0007669"/>
    <property type="project" value="TreeGrafter"/>
</dbReference>
<keyword evidence="1 2" id="KW-0732">Signal</keyword>
<evidence type="ECO:0000313" key="6">
    <source>
        <dbReference type="Proteomes" id="UP000303847"/>
    </source>
</evidence>
<evidence type="ECO:0000313" key="4">
    <source>
        <dbReference type="EMBL" id="QCR04790.1"/>
    </source>
</evidence>
<dbReference type="GO" id="GO:0015288">
    <property type="term" value="F:porin activity"/>
    <property type="evidence" value="ECO:0007669"/>
    <property type="project" value="TreeGrafter"/>
</dbReference>
<dbReference type="GO" id="GO:0015772">
    <property type="term" value="P:oligosaccharide transport"/>
    <property type="evidence" value="ECO:0007669"/>
    <property type="project" value="TreeGrafter"/>
</dbReference>
<sequence>MKLKILSLAVASLVSINAMAVTIDYRHEIKDDSGNTNKDRLLMSHRFASGFGLSAEVKWKGADSTDKPYNETVADGTEVVASYQYKINSTFAIEPGFSLESSSNSQNYRPYIKGSAKITDGFSASLRYRPWYKRLNGNIGKGDDVDTVQRGHQGNLVLDYKFLEKWQLTTDFEIKKAENYNLYDDDKIDYLYEFKLAYAWDKNWKPYTAIANVSKSSGSDERQTRFRVGIQYNF</sequence>
<evidence type="ECO:0000256" key="1">
    <source>
        <dbReference type="ARBA" id="ARBA00022729"/>
    </source>
</evidence>
<dbReference type="PANTHER" id="PTHR38105:SF5">
    <property type="entry name" value="OUTER MEMBRANE PROTEIN"/>
    <property type="match status" value="1"/>
</dbReference>
<accession>A0A2U1UT06</accession>
<dbReference type="InterPro" id="IPR009331">
    <property type="entry name" value="Oligogalacturonate-sp_porin"/>
</dbReference>
<dbReference type="PANTHER" id="PTHR38105">
    <property type="entry name" value="OUTER MEMBRANE PROTEIN-RELATED-RELATED"/>
    <property type="match status" value="1"/>
</dbReference>
<dbReference type="SUPFAM" id="SSF56935">
    <property type="entry name" value="Porins"/>
    <property type="match status" value="1"/>
</dbReference>
<dbReference type="Pfam" id="PF06178">
    <property type="entry name" value="KdgM"/>
    <property type="match status" value="1"/>
</dbReference>
<dbReference type="RefSeq" id="WP_009112977.1">
    <property type="nucleotide sequence ID" value="NZ_CP034036.1"/>
</dbReference>
<dbReference type="Proteomes" id="UP000295985">
    <property type="component" value="Unassembled WGS sequence"/>
</dbReference>
<dbReference type="InterPro" id="IPR053713">
    <property type="entry name" value="Bact_OM_Channel_sf"/>
</dbReference>
<dbReference type="EMBL" id="CP034036">
    <property type="protein sequence ID" value="QCR04790.1"/>
    <property type="molecule type" value="Genomic_DNA"/>
</dbReference>
<gene>
    <name evidence="3" type="ORF">DDT54_07580</name>
    <name evidence="4" type="ORF">EH206_11750</name>
</gene>
<reference evidence="4 6" key="2">
    <citation type="submission" date="2018-11" db="EMBL/GenBank/DDBJ databases">
        <title>Genome sequences of Brenneria nigrifluens and Brenneria rubrifaciens.</title>
        <authorList>
            <person name="Poret-Peterson A.T."/>
            <person name="McClean A.E."/>
            <person name="Kluepfel D.A."/>
        </authorList>
    </citation>
    <scope>NUCLEOTIDE SEQUENCE [LARGE SCALE GENOMIC DNA]</scope>
    <source>
        <strain evidence="4 6">ATCC 13028</strain>
    </source>
</reference>
<dbReference type="EMBL" id="QDKK01000010">
    <property type="protein sequence ID" value="PWC24787.1"/>
    <property type="molecule type" value="Genomic_DNA"/>
</dbReference>
<proteinExistence type="predicted"/>
<dbReference type="AlphaFoldDB" id="A0A2U1UT06"/>
<keyword evidence="6" id="KW-1185">Reference proteome</keyword>
<evidence type="ECO:0000256" key="2">
    <source>
        <dbReference type="SAM" id="SignalP"/>
    </source>
</evidence>
<reference evidence="3 5" key="1">
    <citation type="submission" date="2018-04" db="EMBL/GenBank/DDBJ databases">
        <title>Brenneria corticis sp.nov.</title>
        <authorList>
            <person name="Li Y."/>
        </authorList>
    </citation>
    <scope>NUCLEOTIDE SEQUENCE [LARGE SCALE GENOMIC DNA]</scope>
    <source>
        <strain evidence="3 5">LMG 2694</strain>
    </source>
</reference>
<evidence type="ECO:0000313" key="3">
    <source>
        <dbReference type="EMBL" id="PWC24787.1"/>
    </source>
</evidence>
<name>A0A2U1UT06_9GAMM</name>
<dbReference type="OrthoDB" id="5817226at2"/>
<evidence type="ECO:0000313" key="5">
    <source>
        <dbReference type="Proteomes" id="UP000295985"/>
    </source>
</evidence>
<organism evidence="3 5">
    <name type="scientific">Brenneria nigrifluens DSM 30175 = ATCC 13028</name>
    <dbReference type="NCBI Taxonomy" id="1121120"/>
    <lineage>
        <taxon>Bacteria</taxon>
        <taxon>Pseudomonadati</taxon>
        <taxon>Pseudomonadota</taxon>
        <taxon>Gammaproteobacteria</taxon>
        <taxon>Enterobacterales</taxon>
        <taxon>Pectobacteriaceae</taxon>
        <taxon>Brenneria</taxon>
    </lineage>
</organism>